<gene>
    <name evidence="1" type="ORF">TNCV_1315271</name>
</gene>
<comment type="caution">
    <text evidence="1">The sequence shown here is derived from an EMBL/GenBank/DDBJ whole genome shotgun (WGS) entry which is preliminary data.</text>
</comment>
<evidence type="ECO:0000313" key="1">
    <source>
        <dbReference type="EMBL" id="GFY14473.1"/>
    </source>
</evidence>
<dbReference type="Proteomes" id="UP000887159">
    <property type="component" value="Unassembled WGS sequence"/>
</dbReference>
<keyword evidence="2" id="KW-1185">Reference proteome</keyword>
<dbReference type="EMBL" id="BMAU01021329">
    <property type="protein sequence ID" value="GFY14473.1"/>
    <property type="molecule type" value="Genomic_DNA"/>
</dbReference>
<sequence length="111" mass="11907">MSTTDVSPPPPNIGGYDTRLIIEWVRGNPTKSKNPDVLYLFGPGTPLAPMRQVSGLEGASGGLSGSAVIHLQWIPPLMNLKNNDIDNDLAEGGTAMTQVNEEPLTFLELYS</sequence>
<dbReference type="AlphaFoldDB" id="A0A8X6SN24"/>
<accession>A0A8X6SN24</accession>
<proteinExistence type="predicted"/>
<organism evidence="1 2">
    <name type="scientific">Trichonephila clavipes</name>
    <name type="common">Golden silk orbweaver</name>
    <name type="synonym">Nephila clavipes</name>
    <dbReference type="NCBI Taxonomy" id="2585209"/>
    <lineage>
        <taxon>Eukaryota</taxon>
        <taxon>Metazoa</taxon>
        <taxon>Ecdysozoa</taxon>
        <taxon>Arthropoda</taxon>
        <taxon>Chelicerata</taxon>
        <taxon>Arachnida</taxon>
        <taxon>Araneae</taxon>
        <taxon>Araneomorphae</taxon>
        <taxon>Entelegynae</taxon>
        <taxon>Araneoidea</taxon>
        <taxon>Nephilidae</taxon>
        <taxon>Trichonephila</taxon>
    </lineage>
</organism>
<protein>
    <submittedName>
        <fullName evidence="1">Uncharacterized protein</fullName>
    </submittedName>
</protein>
<reference evidence="1" key="1">
    <citation type="submission" date="2020-08" db="EMBL/GenBank/DDBJ databases">
        <title>Multicomponent nature underlies the extraordinary mechanical properties of spider dragline silk.</title>
        <authorList>
            <person name="Kono N."/>
            <person name="Nakamura H."/>
            <person name="Mori M."/>
            <person name="Yoshida Y."/>
            <person name="Ohtoshi R."/>
            <person name="Malay A.D."/>
            <person name="Moran D.A.P."/>
            <person name="Tomita M."/>
            <person name="Numata K."/>
            <person name="Arakawa K."/>
        </authorList>
    </citation>
    <scope>NUCLEOTIDE SEQUENCE</scope>
</reference>
<evidence type="ECO:0000313" key="2">
    <source>
        <dbReference type="Proteomes" id="UP000887159"/>
    </source>
</evidence>
<name>A0A8X6SN24_TRICX</name>